<evidence type="ECO:0000256" key="1">
    <source>
        <dbReference type="SAM" id="MobiDB-lite"/>
    </source>
</evidence>
<dbReference type="AlphaFoldDB" id="A0A1X7TNV0"/>
<proteinExistence type="predicted"/>
<reference evidence="2" key="1">
    <citation type="submission" date="2017-05" db="UniProtKB">
        <authorList>
            <consortium name="EnsemblMetazoa"/>
        </authorList>
    </citation>
    <scope>IDENTIFICATION</scope>
</reference>
<accession>A0A1X7TNV0</accession>
<organism evidence="2">
    <name type="scientific">Amphimedon queenslandica</name>
    <name type="common">Sponge</name>
    <dbReference type="NCBI Taxonomy" id="400682"/>
    <lineage>
        <taxon>Eukaryota</taxon>
        <taxon>Metazoa</taxon>
        <taxon>Porifera</taxon>
        <taxon>Demospongiae</taxon>
        <taxon>Heteroscleromorpha</taxon>
        <taxon>Haplosclerida</taxon>
        <taxon>Niphatidae</taxon>
        <taxon>Amphimedon</taxon>
    </lineage>
</organism>
<name>A0A1X7TNV0_AMPQE</name>
<feature type="region of interest" description="Disordered" evidence="1">
    <location>
        <begin position="258"/>
        <end position="291"/>
    </location>
</feature>
<protein>
    <submittedName>
        <fullName evidence="2">Uncharacterized protein</fullName>
    </submittedName>
</protein>
<dbReference type="OrthoDB" id="5990207at2759"/>
<sequence length="324" mass="35743">MANNLPSVVPLQTLFSLLYSQAQGRAGDTINTTTSNTGTQINVMQGIRNQISRPQLNPIASAGTIHSLPTTNTTESAASIPVVNNHTNTVGQTAPPQKQSTSWDIPIKVLTNKKRDGAATYMLHIILDHITDLDGLRKAIREQLGQSHVSRCTNFAVGYVSGSHKISFVDTDDIKSELRQICTKKKVLWCDGSVDNKVVCIDSDSDSEPPSKKQKVSSSVMKVQRVDKLAEELKERHGDKYSRVQCKLWAEAIDVQQHKSKDVPPNGPIWSNPKAKRKVSSPPKASTTVSPGRKIDLQEKLLKQIEMVHSIFEKGAITEEQYLK</sequence>
<dbReference type="EnsemblMetazoa" id="Aqu2.1.16635_001">
    <property type="protein sequence ID" value="Aqu2.1.16635_001"/>
    <property type="gene ID" value="Aqu2.1.16635"/>
</dbReference>
<evidence type="ECO:0000313" key="2">
    <source>
        <dbReference type="EnsemblMetazoa" id="Aqu2.1.16635_001"/>
    </source>
</evidence>
<dbReference type="InParanoid" id="A0A1X7TNV0"/>